<dbReference type="InterPro" id="IPR006342">
    <property type="entry name" value="FkbM_mtfrase"/>
</dbReference>
<proteinExistence type="predicted"/>
<dbReference type="PANTHER" id="PTHR34009">
    <property type="entry name" value="PROTEIN STAR"/>
    <property type="match status" value="1"/>
</dbReference>
<dbReference type="SUPFAM" id="SSF53335">
    <property type="entry name" value="S-adenosyl-L-methionine-dependent methyltransferases"/>
    <property type="match status" value="1"/>
</dbReference>
<comment type="caution">
    <text evidence="2">The sequence shown here is derived from an EMBL/GenBank/DDBJ whole genome shotgun (WGS) entry which is preliminary data.</text>
</comment>
<gene>
    <name evidence="2" type="ORF">VaNZ11_011217</name>
</gene>
<dbReference type="PANTHER" id="PTHR34009:SF3">
    <property type="entry name" value="METHYLTRANSFERASE FKBM DOMAIN-CONTAINING PROTEIN"/>
    <property type="match status" value="1"/>
</dbReference>
<sequence>MSGTVPTFRSATASNSAFIILESLLMSLILLAPRCTAIRVHFPHWRVLRAATAKTVNVSIPIEELKPFARSQSGEDIRVFQNYLCGLQNGTFLELGALDGERFSNTYMFEYKLGWRGVLIEGNPRSFESLWKKRPNAVTIHSAVCSEYQIVHYTMKDQPAVDGILEFMTDSFKESWHKNWQSYTEDEAPPVPCYPFSSLISLAGVRHVDVMFLDVEGGELSVLQSVPFGDFKVDVMVIEATGREREERVRAFMADVGYKHMESWGRSEWFVRNDWQPSPCPQN</sequence>
<dbReference type="InterPro" id="IPR053202">
    <property type="entry name" value="EGF_Rcpt_Signaling_Reg"/>
</dbReference>
<protein>
    <recommendedName>
        <fullName evidence="1">Methyltransferase FkbM domain-containing protein</fullName>
    </recommendedName>
</protein>
<dbReference type="EMBL" id="BSDZ01000078">
    <property type="protein sequence ID" value="GLI67036.1"/>
    <property type="molecule type" value="Genomic_DNA"/>
</dbReference>
<dbReference type="Gene3D" id="3.40.50.150">
    <property type="entry name" value="Vaccinia Virus protein VP39"/>
    <property type="match status" value="1"/>
</dbReference>
<evidence type="ECO:0000313" key="3">
    <source>
        <dbReference type="Proteomes" id="UP001165090"/>
    </source>
</evidence>
<evidence type="ECO:0000259" key="1">
    <source>
        <dbReference type="Pfam" id="PF05050"/>
    </source>
</evidence>
<feature type="domain" description="Methyltransferase FkbM" evidence="1">
    <location>
        <begin position="95"/>
        <end position="259"/>
    </location>
</feature>
<organism evidence="2 3">
    <name type="scientific">Volvox africanus</name>
    <dbReference type="NCBI Taxonomy" id="51714"/>
    <lineage>
        <taxon>Eukaryota</taxon>
        <taxon>Viridiplantae</taxon>
        <taxon>Chlorophyta</taxon>
        <taxon>core chlorophytes</taxon>
        <taxon>Chlorophyceae</taxon>
        <taxon>CS clade</taxon>
        <taxon>Chlamydomonadales</taxon>
        <taxon>Volvocaceae</taxon>
        <taxon>Volvox</taxon>
    </lineage>
</organism>
<accession>A0ABQ5SB07</accession>
<evidence type="ECO:0000313" key="2">
    <source>
        <dbReference type="EMBL" id="GLI67036.1"/>
    </source>
</evidence>
<name>A0ABQ5SB07_9CHLO</name>
<keyword evidence="3" id="KW-1185">Reference proteome</keyword>
<dbReference type="Pfam" id="PF05050">
    <property type="entry name" value="Methyltransf_21"/>
    <property type="match status" value="1"/>
</dbReference>
<reference evidence="2 3" key="1">
    <citation type="journal article" date="2023" name="IScience">
        <title>Expanded male sex-determining region conserved during the evolution of homothallism in the green alga Volvox.</title>
        <authorList>
            <person name="Yamamoto K."/>
            <person name="Matsuzaki R."/>
            <person name="Mahakham W."/>
            <person name="Heman W."/>
            <person name="Sekimoto H."/>
            <person name="Kawachi M."/>
            <person name="Minakuchi Y."/>
            <person name="Toyoda A."/>
            <person name="Nozaki H."/>
        </authorList>
    </citation>
    <scope>NUCLEOTIDE SEQUENCE [LARGE SCALE GENOMIC DNA]</scope>
    <source>
        <strain evidence="2 3">NIES-4468</strain>
    </source>
</reference>
<dbReference type="Proteomes" id="UP001165090">
    <property type="component" value="Unassembled WGS sequence"/>
</dbReference>
<dbReference type="InterPro" id="IPR029063">
    <property type="entry name" value="SAM-dependent_MTases_sf"/>
</dbReference>